<dbReference type="Proteomes" id="UP001177670">
    <property type="component" value="Unassembled WGS sequence"/>
</dbReference>
<sequence>MGADENEIKVHVTLDGNCVGVDRCPCRANVGATIKPAKEERTKGGDALAGLTSVNAAALLP</sequence>
<protein>
    <submittedName>
        <fullName evidence="1">Uncharacterized protein</fullName>
    </submittedName>
</protein>
<organism evidence="1 2">
    <name type="scientific">Melipona bicolor</name>
    <dbReference type="NCBI Taxonomy" id="60889"/>
    <lineage>
        <taxon>Eukaryota</taxon>
        <taxon>Metazoa</taxon>
        <taxon>Ecdysozoa</taxon>
        <taxon>Arthropoda</taxon>
        <taxon>Hexapoda</taxon>
        <taxon>Insecta</taxon>
        <taxon>Pterygota</taxon>
        <taxon>Neoptera</taxon>
        <taxon>Endopterygota</taxon>
        <taxon>Hymenoptera</taxon>
        <taxon>Apocrita</taxon>
        <taxon>Aculeata</taxon>
        <taxon>Apoidea</taxon>
        <taxon>Anthophila</taxon>
        <taxon>Apidae</taxon>
        <taxon>Melipona</taxon>
    </lineage>
</organism>
<dbReference type="AlphaFoldDB" id="A0AA40FCW9"/>
<gene>
    <name evidence="1" type="ORF">K0M31_018181</name>
</gene>
<dbReference type="EMBL" id="JAHYIQ010000065">
    <property type="protein sequence ID" value="KAK1116686.1"/>
    <property type="molecule type" value="Genomic_DNA"/>
</dbReference>
<evidence type="ECO:0000313" key="1">
    <source>
        <dbReference type="EMBL" id="KAK1116686.1"/>
    </source>
</evidence>
<keyword evidence="2" id="KW-1185">Reference proteome</keyword>
<reference evidence="1" key="1">
    <citation type="submission" date="2021-10" db="EMBL/GenBank/DDBJ databases">
        <title>Melipona bicolor Genome sequencing and assembly.</title>
        <authorList>
            <person name="Araujo N.S."/>
            <person name="Arias M.C."/>
        </authorList>
    </citation>
    <scope>NUCLEOTIDE SEQUENCE</scope>
    <source>
        <strain evidence="1">USP_2M_L1-L4_2017</strain>
        <tissue evidence="1">Whole body</tissue>
    </source>
</reference>
<proteinExistence type="predicted"/>
<accession>A0AA40FCW9</accession>
<name>A0AA40FCW9_9HYME</name>
<evidence type="ECO:0000313" key="2">
    <source>
        <dbReference type="Proteomes" id="UP001177670"/>
    </source>
</evidence>
<comment type="caution">
    <text evidence="1">The sequence shown here is derived from an EMBL/GenBank/DDBJ whole genome shotgun (WGS) entry which is preliminary data.</text>
</comment>